<gene>
    <name evidence="1" type="primary">PTGES2</name>
</gene>
<dbReference type="SUPFAM" id="SSF47616">
    <property type="entry name" value="GST C-terminal domain-like"/>
    <property type="match status" value="1"/>
</dbReference>
<dbReference type="GO" id="GO:0005739">
    <property type="term" value="C:mitochondrion"/>
    <property type="evidence" value="ECO:0007669"/>
    <property type="project" value="TreeGrafter"/>
</dbReference>
<protein>
    <submittedName>
        <fullName evidence="1">Prostaglandin E synthase 2-like</fullName>
    </submittedName>
</protein>
<dbReference type="CDD" id="cd03197">
    <property type="entry name" value="GST_C_mPGES2"/>
    <property type="match status" value="1"/>
</dbReference>
<dbReference type="Gene3D" id="6.20.200.30">
    <property type="match status" value="1"/>
</dbReference>
<dbReference type="PANTHER" id="PTHR12782:SF5">
    <property type="entry name" value="PROSTAGLANDIN E SYNTHASE 2"/>
    <property type="match status" value="1"/>
</dbReference>
<dbReference type="Proteomes" id="UP000694557">
    <property type="component" value="Unassembled WGS sequence"/>
</dbReference>
<reference evidence="1" key="2">
    <citation type="submission" date="2025-09" db="UniProtKB">
        <authorList>
            <consortium name="Ensembl"/>
        </authorList>
    </citation>
    <scope>IDENTIFICATION</scope>
</reference>
<dbReference type="InterPro" id="IPR034335">
    <property type="entry name" value="PGES2_C"/>
</dbReference>
<evidence type="ECO:0000313" key="2">
    <source>
        <dbReference type="Proteomes" id="UP000694557"/>
    </source>
</evidence>
<keyword evidence="2" id="KW-1185">Reference proteome</keyword>
<organism evidence="1 2">
    <name type="scientific">Oncorhynchus kisutch</name>
    <name type="common">Coho salmon</name>
    <name type="synonym">Salmo kisutch</name>
    <dbReference type="NCBI Taxonomy" id="8019"/>
    <lineage>
        <taxon>Eukaryota</taxon>
        <taxon>Metazoa</taxon>
        <taxon>Chordata</taxon>
        <taxon>Craniata</taxon>
        <taxon>Vertebrata</taxon>
        <taxon>Euteleostomi</taxon>
        <taxon>Actinopterygii</taxon>
        <taxon>Neopterygii</taxon>
        <taxon>Teleostei</taxon>
        <taxon>Protacanthopterygii</taxon>
        <taxon>Salmoniformes</taxon>
        <taxon>Salmonidae</taxon>
        <taxon>Salmoninae</taxon>
        <taxon>Oncorhynchus</taxon>
    </lineage>
</organism>
<dbReference type="InterPro" id="IPR036282">
    <property type="entry name" value="Glutathione-S-Trfase_C_sf"/>
</dbReference>
<sequence length="182" mass="20778">MMENLSCDGSPSVLLTYQQLNDSSVIISALKTQDQTISEILRCYPEMKAVNEKGKEVTEFNNKEEIKWHKWADDWLVHLISPNVYRSTGEALASFDYIYVGAAAMFVISKRLKSMLDDVRQDLYKAVNEWVAGGDQPNLADLVRASPSGPEAWNDMMENTKVKSWYRRMEKATENGKRDCVK</sequence>
<dbReference type="GeneTree" id="ENSGT00390000000224"/>
<dbReference type="Ensembl" id="ENSOKIT00005108177.1">
    <property type="protein sequence ID" value="ENSOKIP00005100929.1"/>
    <property type="gene ID" value="ENSOKIG00005044384.1"/>
</dbReference>
<proteinExistence type="predicted"/>
<dbReference type="Gene3D" id="1.20.1050.10">
    <property type="match status" value="1"/>
</dbReference>
<accession>A0A8C7KGN4</accession>
<reference evidence="1" key="1">
    <citation type="submission" date="2025-08" db="UniProtKB">
        <authorList>
            <consortium name="Ensembl"/>
        </authorList>
    </citation>
    <scope>IDENTIFICATION</scope>
</reference>
<name>A0A8C7KGN4_ONCKI</name>
<dbReference type="PANTHER" id="PTHR12782">
    <property type="entry name" value="MICROSOMAL PROSTAGLANDIN E SYNTHASE-2"/>
    <property type="match status" value="1"/>
</dbReference>
<evidence type="ECO:0000313" key="1">
    <source>
        <dbReference type="Ensembl" id="ENSOKIP00005100929.1"/>
    </source>
</evidence>
<dbReference type="GO" id="GO:0050220">
    <property type="term" value="F:prostaglandin-E synthase activity"/>
    <property type="evidence" value="ECO:0007669"/>
    <property type="project" value="TreeGrafter"/>
</dbReference>
<dbReference type="AlphaFoldDB" id="A0A8C7KGN4"/>